<evidence type="ECO:0000256" key="2">
    <source>
        <dbReference type="ARBA" id="ARBA00022448"/>
    </source>
</evidence>
<accession>A0A117M6R6</accession>
<proteinExistence type="inferred from homology"/>
<comment type="caution">
    <text evidence="4">The sequence shown here is derived from an EMBL/GenBank/DDBJ whole genome shotgun (WGS) entry which is preliminary data.</text>
</comment>
<sequence>MNSFEVKLKENTEYLFSFGELVQREREFLSKDQFERLITSNSFDEFVKNLSETYYSVYTEDLKKQKDFSFVMEKENFLTIDYLQKNLLEKDRKLINFLTLDRDIHNVKVVVKSTILGKDLKEIFLHSTYSYESLKESYESGNFEKLEGNIKDVLEYAYFLKPEKENLRIVELKLEQLFFKKLLKYISLSGSELLLKLFRHRVDMLNIKNVYRVKISSMNIKSKDFIYPEGYLPLEFFEEFDDENLDYFASELEKSIYVRMIMEGAFLAFSEKTFTSFEKNEEKFVLDFLSKSEEFLPTLERILFFFIKKRFETRSLNIIFTGVVNNIPKDKIRNRIPQL</sequence>
<evidence type="ECO:0000313" key="5">
    <source>
        <dbReference type="Proteomes" id="UP000053467"/>
    </source>
</evidence>
<dbReference type="AlphaFoldDB" id="A0A117M6R6"/>
<gene>
    <name evidence="4" type="ORF">XE03_0815</name>
</gene>
<organism evidence="4 5">
    <name type="scientific">candidate division TA06 bacterium 34_109</name>
    <dbReference type="NCBI Taxonomy" id="1635277"/>
    <lineage>
        <taxon>Bacteria</taxon>
        <taxon>Bacteria division TA06</taxon>
    </lineage>
</organism>
<evidence type="ECO:0000256" key="3">
    <source>
        <dbReference type="ARBA" id="ARBA00023065"/>
    </source>
</evidence>
<dbReference type="Gene3D" id="1.20.1690.10">
    <property type="entry name" value="V-type ATP synthase subunit C domain"/>
    <property type="match status" value="2"/>
</dbReference>
<evidence type="ECO:0000313" key="4">
    <source>
        <dbReference type="EMBL" id="KUK87417.1"/>
    </source>
</evidence>
<dbReference type="Proteomes" id="UP000053467">
    <property type="component" value="Unassembled WGS sequence"/>
</dbReference>
<name>A0A117M6R6_UNCT6</name>
<dbReference type="InterPro" id="IPR036079">
    <property type="entry name" value="ATPase_csu/dsu_sf"/>
</dbReference>
<dbReference type="InterPro" id="IPR050873">
    <property type="entry name" value="V-ATPase_V0D/AC39_subunit"/>
</dbReference>
<dbReference type="PANTHER" id="PTHR38682:SF1">
    <property type="entry name" value="V-TYPE ATP SYNTHASE SUBUNIT C"/>
    <property type="match status" value="1"/>
</dbReference>
<dbReference type="PANTHER" id="PTHR38682">
    <property type="entry name" value="V-TYPE ATP SYNTHASE SUBUNIT C"/>
    <property type="match status" value="1"/>
</dbReference>
<keyword evidence="3" id="KW-0406">Ion transport</keyword>
<dbReference type="InterPro" id="IPR044911">
    <property type="entry name" value="V-type_ATPase_csu/dsu_dom_3"/>
</dbReference>
<dbReference type="InterPro" id="IPR002843">
    <property type="entry name" value="ATPase_V0-cplx_csu/dsu"/>
</dbReference>
<dbReference type="SUPFAM" id="SSF103486">
    <property type="entry name" value="V-type ATP synthase subunit C"/>
    <property type="match status" value="1"/>
</dbReference>
<dbReference type="GO" id="GO:0046961">
    <property type="term" value="F:proton-transporting ATPase activity, rotational mechanism"/>
    <property type="evidence" value="ECO:0007669"/>
    <property type="project" value="InterPro"/>
</dbReference>
<protein>
    <submittedName>
        <fullName evidence="4">V-type sodium ATP synthase subunit C</fullName>
    </submittedName>
</protein>
<reference evidence="5" key="1">
    <citation type="journal article" date="2015" name="MBio">
        <title>Genome-Resolved Metagenomic Analysis Reveals Roles for Candidate Phyla and Other Microbial Community Members in Biogeochemical Transformations in Oil Reservoirs.</title>
        <authorList>
            <person name="Hu P."/>
            <person name="Tom L."/>
            <person name="Singh A."/>
            <person name="Thomas B.C."/>
            <person name="Baker B.J."/>
            <person name="Piceno Y.M."/>
            <person name="Andersen G.L."/>
            <person name="Banfield J.F."/>
        </authorList>
    </citation>
    <scope>NUCLEOTIDE SEQUENCE [LARGE SCALE GENOMIC DNA]</scope>
</reference>
<dbReference type="Pfam" id="PF01992">
    <property type="entry name" value="vATP-synt_AC39"/>
    <property type="match status" value="1"/>
</dbReference>
<comment type="similarity">
    <text evidence="1">Belongs to the V-ATPase V0D/AC39 subunit family.</text>
</comment>
<dbReference type="InterPro" id="IPR035067">
    <property type="entry name" value="V-type_ATPase_csu/dsu"/>
</dbReference>
<keyword evidence="2" id="KW-0813">Transport</keyword>
<dbReference type="EMBL" id="LGGX01000005">
    <property type="protein sequence ID" value="KUK87417.1"/>
    <property type="molecule type" value="Genomic_DNA"/>
</dbReference>
<evidence type="ECO:0000256" key="1">
    <source>
        <dbReference type="ARBA" id="ARBA00006709"/>
    </source>
</evidence>
<dbReference type="Gene3D" id="1.10.132.50">
    <property type="entry name" value="ATP synthase (C/AC39) subunit, domain 3"/>
    <property type="match status" value="1"/>
</dbReference>